<comment type="caution">
    <text evidence="1">The sequence shown here is derived from an EMBL/GenBank/DDBJ whole genome shotgun (WGS) entry which is preliminary data.</text>
</comment>
<protein>
    <submittedName>
        <fullName evidence="1">Uncharacterized protein</fullName>
    </submittedName>
</protein>
<keyword evidence="2" id="KW-1185">Reference proteome</keyword>
<evidence type="ECO:0000313" key="1">
    <source>
        <dbReference type="EMBL" id="CAD8048855.1"/>
    </source>
</evidence>
<reference evidence="1" key="1">
    <citation type="submission" date="2021-01" db="EMBL/GenBank/DDBJ databases">
        <authorList>
            <consortium name="Genoscope - CEA"/>
            <person name="William W."/>
        </authorList>
    </citation>
    <scope>NUCLEOTIDE SEQUENCE</scope>
</reference>
<dbReference type="AlphaFoldDB" id="A0A8S1K097"/>
<dbReference type="EMBL" id="CAJJDN010000003">
    <property type="protein sequence ID" value="CAD8048855.1"/>
    <property type="molecule type" value="Genomic_DNA"/>
</dbReference>
<proteinExistence type="predicted"/>
<sequence length="69" mass="8409">MFSIFGHCYNQNNYIYTSYQQDYFDLSGFIQNYSYRATKAHDSQRTHQKIYKDLMMDDFLNKNIMLIQS</sequence>
<dbReference type="Proteomes" id="UP000692954">
    <property type="component" value="Unassembled WGS sequence"/>
</dbReference>
<gene>
    <name evidence="1" type="ORF">PSON_ATCC_30995.1.T0030447</name>
</gene>
<organism evidence="1 2">
    <name type="scientific">Paramecium sonneborni</name>
    <dbReference type="NCBI Taxonomy" id="65129"/>
    <lineage>
        <taxon>Eukaryota</taxon>
        <taxon>Sar</taxon>
        <taxon>Alveolata</taxon>
        <taxon>Ciliophora</taxon>
        <taxon>Intramacronucleata</taxon>
        <taxon>Oligohymenophorea</taxon>
        <taxon>Peniculida</taxon>
        <taxon>Parameciidae</taxon>
        <taxon>Paramecium</taxon>
    </lineage>
</organism>
<accession>A0A8S1K097</accession>
<evidence type="ECO:0000313" key="2">
    <source>
        <dbReference type="Proteomes" id="UP000692954"/>
    </source>
</evidence>
<name>A0A8S1K097_9CILI</name>